<sequence>MLEAPSAKAGAAARLYTPGVILKKLDSLFAGFQSNIGEMILASGYHLPYLCSVLVVAINNDISGDFVEILAMLF</sequence>
<dbReference type="EMBL" id="FR854090">
    <property type="protein sequence ID" value="CCA88144.1"/>
    <property type="molecule type" value="Genomic_DNA"/>
</dbReference>
<gene>
    <name evidence="1" type="ORF">RALSY_mp10685</name>
</gene>
<dbReference type="AlphaFoldDB" id="G3AA10"/>
<reference evidence="1" key="2">
    <citation type="submission" date="2011-04" db="EMBL/GenBank/DDBJ databases">
        <authorList>
            <person name="Genoscope - CEA"/>
        </authorList>
    </citation>
    <scope>NUCLEOTIDE SEQUENCE</scope>
    <source>
        <strain evidence="1">R24</strain>
    </source>
</reference>
<proteinExistence type="predicted"/>
<evidence type="ECO:0000313" key="1">
    <source>
        <dbReference type="EMBL" id="CCA88144.1"/>
    </source>
</evidence>
<dbReference type="RefSeq" id="WP_197333090.1">
    <property type="nucleotide sequence ID" value="NZ_CP115945.1"/>
</dbReference>
<protein>
    <submittedName>
        <fullName evidence="1">Uncharacterized protein</fullName>
    </submittedName>
</protein>
<reference evidence="1" key="1">
    <citation type="journal article" date="2011" name="PLoS ONE">
        <title>Ralstonia syzygii, the Blood Disease Bacterium and some Asian R. solanacearum strains form a single genomic species despite divergent lifestyles.</title>
        <authorList>
            <person name="Remenant B."/>
            <person name="de Cambiaire J.C."/>
            <person name="Cellier G."/>
            <person name="Jacobs J.M."/>
            <person name="Mangenot S."/>
            <person name="Barbe V."/>
            <person name="Lajus A."/>
            <person name="Vallenet D."/>
            <person name="Medigue C."/>
            <person name="Fegan M."/>
            <person name="Allen C."/>
            <person name="Prior P."/>
        </authorList>
    </citation>
    <scope>NUCLEOTIDE SEQUENCE</scope>
    <source>
        <strain evidence="1">R24</strain>
    </source>
</reference>
<organism evidence="1">
    <name type="scientific">Ralstonia syzygii R24</name>
    <dbReference type="NCBI Taxonomy" id="907261"/>
    <lineage>
        <taxon>Bacteria</taxon>
        <taxon>Pseudomonadati</taxon>
        <taxon>Pseudomonadota</taxon>
        <taxon>Betaproteobacteria</taxon>
        <taxon>Burkholderiales</taxon>
        <taxon>Burkholderiaceae</taxon>
        <taxon>Ralstonia</taxon>
        <taxon>Ralstonia solanacearum species complex</taxon>
    </lineage>
</organism>
<name>G3AA10_9RALS</name>
<accession>G3AA10</accession>